<dbReference type="SUPFAM" id="SSF53098">
    <property type="entry name" value="Ribonuclease H-like"/>
    <property type="match status" value="1"/>
</dbReference>
<dbReference type="PANTHER" id="PTHR46169:SF29">
    <property type="entry name" value="DNA REPLICATION-RELATED ELEMENT FACTOR, ISOFORM A"/>
    <property type="match status" value="1"/>
</dbReference>
<proteinExistence type="predicted"/>
<sequence length="203" mass="23206">ITCHWISPKFELYDIVLDMTNFPETHTTIEIVEKLQHQIKKFNLAQKNIISITSDNGSNVKAAISQMQITNILCTTHTLQLSINLDLNYIKIQKQLNPDIREPLDVIKDIETCWNSIFRAIQHLILLQPSINHLCSTLLNSVISNIRKDGEKLKDSLLSNDEFNICNKLIIILKPFNKATEILGDSKYPTLSIVTPTIEELKQ</sequence>
<feature type="non-terminal residue" evidence="1">
    <location>
        <position position="1"/>
    </location>
</feature>
<gene>
    <name evidence="1" type="ORF">AMORRO_LOCUS14209</name>
</gene>
<dbReference type="GO" id="GO:0006357">
    <property type="term" value="P:regulation of transcription by RNA polymerase II"/>
    <property type="evidence" value="ECO:0007669"/>
    <property type="project" value="TreeGrafter"/>
</dbReference>
<evidence type="ECO:0000313" key="2">
    <source>
        <dbReference type="Proteomes" id="UP000789342"/>
    </source>
</evidence>
<dbReference type="EMBL" id="CAJVPV010027256">
    <property type="protein sequence ID" value="CAG8733648.1"/>
    <property type="molecule type" value="Genomic_DNA"/>
</dbReference>
<evidence type="ECO:0000313" key="1">
    <source>
        <dbReference type="EMBL" id="CAG8733648.1"/>
    </source>
</evidence>
<keyword evidence="2" id="KW-1185">Reference proteome</keyword>
<dbReference type="OrthoDB" id="2427106at2759"/>
<name>A0A9N9IEH9_9GLOM</name>
<dbReference type="AlphaFoldDB" id="A0A9N9IEH9"/>
<organism evidence="1 2">
    <name type="scientific">Acaulospora morrowiae</name>
    <dbReference type="NCBI Taxonomy" id="94023"/>
    <lineage>
        <taxon>Eukaryota</taxon>
        <taxon>Fungi</taxon>
        <taxon>Fungi incertae sedis</taxon>
        <taxon>Mucoromycota</taxon>
        <taxon>Glomeromycotina</taxon>
        <taxon>Glomeromycetes</taxon>
        <taxon>Diversisporales</taxon>
        <taxon>Acaulosporaceae</taxon>
        <taxon>Acaulospora</taxon>
    </lineage>
</organism>
<dbReference type="InterPro" id="IPR052717">
    <property type="entry name" value="Vacuolar_transposase_reg"/>
</dbReference>
<dbReference type="Proteomes" id="UP000789342">
    <property type="component" value="Unassembled WGS sequence"/>
</dbReference>
<protein>
    <submittedName>
        <fullName evidence="1">16080_t:CDS:1</fullName>
    </submittedName>
</protein>
<reference evidence="1" key="1">
    <citation type="submission" date="2021-06" db="EMBL/GenBank/DDBJ databases">
        <authorList>
            <person name="Kallberg Y."/>
            <person name="Tangrot J."/>
            <person name="Rosling A."/>
        </authorList>
    </citation>
    <scope>NUCLEOTIDE SEQUENCE</scope>
    <source>
        <strain evidence="1">CL551</strain>
    </source>
</reference>
<accession>A0A9N9IEH9</accession>
<dbReference type="InterPro" id="IPR012337">
    <property type="entry name" value="RNaseH-like_sf"/>
</dbReference>
<dbReference type="PANTHER" id="PTHR46169">
    <property type="entry name" value="DNA REPLICATION-RELATED ELEMENT FACTOR, ISOFORM A"/>
    <property type="match status" value="1"/>
</dbReference>
<dbReference type="GO" id="GO:0005634">
    <property type="term" value="C:nucleus"/>
    <property type="evidence" value="ECO:0007669"/>
    <property type="project" value="TreeGrafter"/>
</dbReference>
<comment type="caution">
    <text evidence="1">The sequence shown here is derived from an EMBL/GenBank/DDBJ whole genome shotgun (WGS) entry which is preliminary data.</text>
</comment>